<comment type="caution">
    <text evidence="7">The sequence shown here is derived from an EMBL/GenBank/DDBJ whole genome shotgun (WGS) entry which is preliminary data.</text>
</comment>
<feature type="transmembrane region" description="Helical" evidence="5">
    <location>
        <begin position="6"/>
        <end position="27"/>
    </location>
</feature>
<dbReference type="InterPro" id="IPR001853">
    <property type="entry name" value="DSBA-like_thioredoxin_dom"/>
</dbReference>
<keyword evidence="4" id="KW-0676">Redox-active center</keyword>
<evidence type="ECO:0000256" key="2">
    <source>
        <dbReference type="ARBA" id="ARBA00023002"/>
    </source>
</evidence>
<evidence type="ECO:0000313" key="7">
    <source>
        <dbReference type="EMBL" id="MCA9379290.1"/>
    </source>
</evidence>
<feature type="domain" description="Thioredoxin" evidence="6">
    <location>
        <begin position="14"/>
        <end position="205"/>
    </location>
</feature>
<keyword evidence="2" id="KW-0560">Oxidoreductase</keyword>
<keyword evidence="3" id="KW-1015">Disulfide bond</keyword>
<name>A0A955I5H5_9BACT</name>
<dbReference type="Proteomes" id="UP000760819">
    <property type="component" value="Unassembled WGS sequence"/>
</dbReference>
<dbReference type="Gene3D" id="3.40.30.10">
    <property type="entry name" value="Glutaredoxin"/>
    <property type="match status" value="1"/>
</dbReference>
<evidence type="ECO:0000259" key="6">
    <source>
        <dbReference type="PROSITE" id="PS51352"/>
    </source>
</evidence>
<dbReference type="EMBL" id="JAGQLI010000131">
    <property type="protein sequence ID" value="MCA9379290.1"/>
    <property type="molecule type" value="Genomic_DNA"/>
</dbReference>
<dbReference type="AlphaFoldDB" id="A0A955I5H5"/>
<keyword evidence="5" id="KW-1133">Transmembrane helix</keyword>
<gene>
    <name evidence="7" type="ORF">KC640_02580</name>
</gene>
<evidence type="ECO:0000313" key="8">
    <source>
        <dbReference type="Proteomes" id="UP000760819"/>
    </source>
</evidence>
<dbReference type="InterPro" id="IPR036249">
    <property type="entry name" value="Thioredoxin-like_sf"/>
</dbReference>
<proteinExistence type="predicted"/>
<keyword evidence="5" id="KW-0812">Transmembrane</keyword>
<dbReference type="GO" id="GO:0016491">
    <property type="term" value="F:oxidoreductase activity"/>
    <property type="evidence" value="ECO:0007669"/>
    <property type="project" value="UniProtKB-KW"/>
</dbReference>
<sequence length="217" mass="24278">MKKLPTSAWIMLSLLIGAVLIILLVLTSNNKILSNVKLPVEITEFFDYQCSHCAEFSKVMREIEDEYGDNIDIQYKNFPFINDNSFALAYGAEAAREQGKFLEYHHLTFEIFNQVLEGTADISAMDPVEIATQLGLDLEKFETDRASDEVKARVTADYNLGNTMGVTGTPSVFIGGQLIDLGEVDTTTGQITYDKFRNTVSRLVDLAIQNEQNSQTE</sequence>
<evidence type="ECO:0000256" key="1">
    <source>
        <dbReference type="ARBA" id="ARBA00022729"/>
    </source>
</evidence>
<evidence type="ECO:0000256" key="5">
    <source>
        <dbReference type="SAM" id="Phobius"/>
    </source>
</evidence>
<keyword evidence="1" id="KW-0732">Signal</keyword>
<reference evidence="7" key="2">
    <citation type="journal article" date="2021" name="Microbiome">
        <title>Successional dynamics and alternative stable states in a saline activated sludge microbial community over 9 years.</title>
        <authorList>
            <person name="Wang Y."/>
            <person name="Ye J."/>
            <person name="Ju F."/>
            <person name="Liu L."/>
            <person name="Boyd J.A."/>
            <person name="Deng Y."/>
            <person name="Parks D.H."/>
            <person name="Jiang X."/>
            <person name="Yin X."/>
            <person name="Woodcroft B.J."/>
            <person name="Tyson G.W."/>
            <person name="Hugenholtz P."/>
            <person name="Polz M.F."/>
            <person name="Zhang T."/>
        </authorList>
    </citation>
    <scope>NUCLEOTIDE SEQUENCE</scope>
    <source>
        <strain evidence="7">HKST-UBA12</strain>
    </source>
</reference>
<protein>
    <submittedName>
        <fullName evidence="7">DsbA family protein</fullName>
    </submittedName>
</protein>
<dbReference type="PROSITE" id="PS51352">
    <property type="entry name" value="THIOREDOXIN_2"/>
    <property type="match status" value="1"/>
</dbReference>
<evidence type="ECO:0000256" key="4">
    <source>
        <dbReference type="ARBA" id="ARBA00023284"/>
    </source>
</evidence>
<evidence type="ECO:0000256" key="3">
    <source>
        <dbReference type="ARBA" id="ARBA00023157"/>
    </source>
</evidence>
<reference evidence="7" key="1">
    <citation type="submission" date="2020-04" db="EMBL/GenBank/DDBJ databases">
        <authorList>
            <person name="Zhang T."/>
        </authorList>
    </citation>
    <scope>NUCLEOTIDE SEQUENCE</scope>
    <source>
        <strain evidence="7">HKST-UBA12</strain>
    </source>
</reference>
<dbReference type="Pfam" id="PF01323">
    <property type="entry name" value="DSBA"/>
    <property type="match status" value="1"/>
</dbReference>
<accession>A0A955I5H5</accession>
<dbReference type="PANTHER" id="PTHR13887">
    <property type="entry name" value="GLUTATHIONE S-TRANSFERASE KAPPA"/>
    <property type="match status" value="1"/>
</dbReference>
<dbReference type="SUPFAM" id="SSF52833">
    <property type="entry name" value="Thioredoxin-like"/>
    <property type="match status" value="1"/>
</dbReference>
<keyword evidence="5" id="KW-0472">Membrane</keyword>
<dbReference type="InterPro" id="IPR013766">
    <property type="entry name" value="Thioredoxin_domain"/>
</dbReference>
<dbReference type="PANTHER" id="PTHR13887:SF14">
    <property type="entry name" value="DISULFIDE BOND FORMATION PROTEIN D"/>
    <property type="match status" value="1"/>
</dbReference>
<organism evidence="7 8">
    <name type="scientific">Candidatus Dojkabacteria bacterium</name>
    <dbReference type="NCBI Taxonomy" id="2099670"/>
    <lineage>
        <taxon>Bacteria</taxon>
        <taxon>Candidatus Dojkabacteria</taxon>
    </lineage>
</organism>